<dbReference type="EMBL" id="JANIID010000012">
    <property type="protein sequence ID" value="MCQ8771138.1"/>
    <property type="molecule type" value="Genomic_DNA"/>
</dbReference>
<keyword evidence="2" id="KW-1185">Reference proteome</keyword>
<comment type="caution">
    <text evidence="1">The sequence shown here is derived from an EMBL/GenBank/DDBJ whole genome shotgun (WGS) entry which is preliminary data.</text>
</comment>
<name>A0A9X2LH93_9ACTN</name>
<dbReference type="Proteomes" id="UP001142374">
    <property type="component" value="Unassembled WGS sequence"/>
</dbReference>
<reference evidence="1" key="1">
    <citation type="submission" date="2022-06" db="EMBL/GenBank/DDBJ databases">
        <title>WGS of actinobacteria.</title>
        <authorList>
            <person name="Thawai C."/>
        </authorList>
    </citation>
    <scope>NUCLEOTIDE SEQUENCE</scope>
    <source>
        <strain evidence="1">AA8</strain>
    </source>
</reference>
<sequence length="148" mass="15638">MDSELAAIAATGATTLVSLMVTDSWTRARELVGRFLSRTGSDAAAIADLDNARTQLLAAEAAEDEQAASDVRTHWHARLQPLLEAGSLTSDDLRVLLTSLQQLAATSATRQGTVHNSVNGGVQHSPVIQSGRITGLTFHVHHPPSDGH</sequence>
<evidence type="ECO:0000313" key="2">
    <source>
        <dbReference type="Proteomes" id="UP001142374"/>
    </source>
</evidence>
<accession>A0A9X2LH93</accession>
<dbReference type="RefSeq" id="WP_168096098.1">
    <property type="nucleotide sequence ID" value="NZ_JAATER010000562.1"/>
</dbReference>
<organism evidence="1 2">
    <name type="scientific">Streptomyces telluris</name>
    <dbReference type="NCBI Taxonomy" id="2720021"/>
    <lineage>
        <taxon>Bacteria</taxon>
        <taxon>Bacillati</taxon>
        <taxon>Actinomycetota</taxon>
        <taxon>Actinomycetes</taxon>
        <taxon>Kitasatosporales</taxon>
        <taxon>Streptomycetaceae</taxon>
        <taxon>Streptomyces</taxon>
    </lineage>
</organism>
<protein>
    <submittedName>
        <fullName evidence="1">Uncharacterized protein</fullName>
    </submittedName>
</protein>
<proteinExistence type="predicted"/>
<dbReference type="AlphaFoldDB" id="A0A9X2LH93"/>
<gene>
    <name evidence="1" type="ORF">NQU55_15385</name>
</gene>
<evidence type="ECO:0000313" key="1">
    <source>
        <dbReference type="EMBL" id="MCQ8771138.1"/>
    </source>
</evidence>